<sequence length="569" mass="59551">MAQQFARALALATLFTIATTLAIGPRPVGQPSWDPKNAMGDFPEARPGNNPSTFATMVSSVPSGPNAAVPSHAFDQGTPPDRTPPFQAQSNPIGTPPPGAFTPPSATATGFPTSSPAVYPSSVPYFAVPVNDTDVGGFPHPRPSMRPDSIPPFAHPENATGTGWFLPSRPENGTGVGRFPPPRPTNGSSVGWFPPSRPVNDTGSWFPPSRPNGTDGGWFPPSRPVNGSGGDWFPPSRPANATGWFHGSRPADATGHPTSYPSLYQRSIPPFPMPNATATAPFNSTMSGLPLCSGPPATYTVAHMDRVDKIAARFNVSVEALESANSGKVLYWDLLPSGMQLEIPQAACSRYRPTGTGASLPTPTMNSMVVPTPSTPAFGPQSPPGGPLLVTGGLAVTAFDRGAGKTTPEVSYTTFKGDGSPTDGWPAMADWLSWDSAWDNVKNYIGKRCSPDITPNSDDDTQQLATFVLSTSADAQIDPRFYLALVMQASNGCVKGPQIDNAQLVTSLNEAGAASHADPAQAYYHAARMYESGADGMSSPAASCYASDIANRLNGWSNGSTGRSPCTSE</sequence>
<feature type="chain" id="PRO_5041239015" description="LysM domain-containing protein" evidence="2">
    <location>
        <begin position="23"/>
        <end position="569"/>
    </location>
</feature>
<feature type="compositionally biased region" description="Polar residues" evidence="1">
    <location>
        <begin position="49"/>
        <end position="63"/>
    </location>
</feature>
<keyword evidence="4" id="KW-1185">Reference proteome</keyword>
<dbReference type="InterPro" id="IPR036779">
    <property type="entry name" value="LysM_dom_sf"/>
</dbReference>
<dbReference type="EMBL" id="JAPDRK010000001">
    <property type="protein sequence ID" value="KAJ9617314.1"/>
    <property type="molecule type" value="Genomic_DNA"/>
</dbReference>
<comment type="caution">
    <text evidence="3">The sequence shown here is derived from an EMBL/GenBank/DDBJ whole genome shotgun (WGS) entry which is preliminary data.</text>
</comment>
<dbReference type="Proteomes" id="UP001172673">
    <property type="component" value="Unassembled WGS sequence"/>
</dbReference>
<gene>
    <name evidence="3" type="ORF">H2200_001035</name>
</gene>
<reference evidence="3" key="1">
    <citation type="submission" date="2022-10" db="EMBL/GenBank/DDBJ databases">
        <title>Culturing micro-colonial fungi from biological soil crusts in the Mojave desert and describing Neophaeococcomyces mojavensis, and introducing the new genera and species Taxawa tesnikishii.</title>
        <authorList>
            <person name="Kurbessoian T."/>
            <person name="Stajich J.E."/>
        </authorList>
    </citation>
    <scope>NUCLEOTIDE SEQUENCE</scope>
    <source>
        <strain evidence="3">TK_41</strain>
    </source>
</reference>
<evidence type="ECO:0008006" key="5">
    <source>
        <dbReference type="Google" id="ProtNLM"/>
    </source>
</evidence>
<dbReference type="Gene3D" id="3.10.350.10">
    <property type="entry name" value="LysM domain"/>
    <property type="match status" value="1"/>
</dbReference>
<protein>
    <recommendedName>
        <fullName evidence="5">LysM domain-containing protein</fullName>
    </recommendedName>
</protein>
<accession>A0AA38XPP2</accession>
<name>A0AA38XPP2_9EURO</name>
<organism evidence="3 4">
    <name type="scientific">Cladophialophora chaetospira</name>
    <dbReference type="NCBI Taxonomy" id="386627"/>
    <lineage>
        <taxon>Eukaryota</taxon>
        <taxon>Fungi</taxon>
        <taxon>Dikarya</taxon>
        <taxon>Ascomycota</taxon>
        <taxon>Pezizomycotina</taxon>
        <taxon>Eurotiomycetes</taxon>
        <taxon>Chaetothyriomycetidae</taxon>
        <taxon>Chaetothyriales</taxon>
        <taxon>Herpotrichiellaceae</taxon>
        <taxon>Cladophialophora</taxon>
    </lineage>
</organism>
<dbReference type="AlphaFoldDB" id="A0AA38XPP2"/>
<evidence type="ECO:0000313" key="3">
    <source>
        <dbReference type="EMBL" id="KAJ9617314.1"/>
    </source>
</evidence>
<evidence type="ECO:0000256" key="1">
    <source>
        <dbReference type="SAM" id="MobiDB-lite"/>
    </source>
</evidence>
<feature type="region of interest" description="Disordered" evidence="1">
    <location>
        <begin position="24"/>
        <end position="113"/>
    </location>
</feature>
<proteinExistence type="predicted"/>
<feature type="signal peptide" evidence="2">
    <location>
        <begin position="1"/>
        <end position="22"/>
    </location>
</feature>
<dbReference type="CDD" id="cd00118">
    <property type="entry name" value="LysM"/>
    <property type="match status" value="1"/>
</dbReference>
<keyword evidence="2" id="KW-0732">Signal</keyword>
<evidence type="ECO:0000256" key="2">
    <source>
        <dbReference type="SAM" id="SignalP"/>
    </source>
</evidence>
<evidence type="ECO:0000313" key="4">
    <source>
        <dbReference type="Proteomes" id="UP001172673"/>
    </source>
</evidence>
<dbReference type="InterPro" id="IPR018392">
    <property type="entry name" value="LysM"/>
</dbReference>